<feature type="coiled-coil region" evidence="1">
    <location>
        <begin position="773"/>
        <end position="800"/>
    </location>
</feature>
<evidence type="ECO:0000313" key="3">
    <source>
        <dbReference type="Proteomes" id="UP000275652"/>
    </source>
</evidence>
<sequence length="1599" mass="179282">KQAWGAEKVEFEALLVVKETELHTNERERAKLSDTLTQTIQYFTHEVESRDRTIAVHVTDLQTTRDVLASTEHSLRQSQMQHQRTVDTLAKHVDELDVTKSELAGCRQVVAQHEVTMANQSKHILATEASLAQARTAIAYVCVLLNETLSLSLEAKCVDQKGTLHAYKEEMHGYVFNVDQLRRDVKLGQDKQDELTAAIKTHEKTIASFKRQQAKWEAAKAAHDVEQSEQRAMTKVPQLETAFLVTLKCNMYKERIDAQAKMIHRQEESIVASTVAHVADFTTIDLQTAQLKSLARTVGDQSAYIAKLETTCRAAEIQHLKNRSLIELLQTKIHGLDDTTVRQDKETASLLERLAKRDGVVAARDAEVAALKAAYESMSAELMGQVETNQAAIAVHIAVIASMRATQEELVATKSQLKADLDLQTARANDLDVALGTSRREFAISEDNFTKLSLRHSVDEAHYIRTMEDLVAWTRATLDERGLELSERNQVLREASEDAAATLTALQTILDETNAMFAACQAQARATAADYEAKVIERTEALEQQEERIHLLEIQLKMNAEQANQRRQTLHEDRQREMAQFQMQLKGKEDVFEIELSRLKTQLQQERATALAQLTTLQETSELDMSKVQSLLQQERTTSAATIAQLEENGTKLTLERAQLRDDLAHVRAVAAQATRTSRDQLGMLAEEVRGVAYAVAAAEVAQDKLVQQHDAFVANLRVEHEESVTRLHASHIASVTSLQGDHANAMAAQVAQQAAAAKQFQVELATLQATHTVQVEAAAEDAQRQRLELEAKLQYQKETLTVQLKASKLAFEEQLVEQRIRLECLIEHQRDTLEGQLRDQVAHATARDAAACAAFDEKLLATKTDLEGELAKQRAGYEIVISQQRERYEATIRQRKERYELDVATQRAELESTLATTKARLEGELADITLRLGTELRTTKEALETDLATQKAFYESTLRTTKETLESENVEVKTTLEGRLVAVQSTLEGELVRQKERLEGQIAHQTQVFELEMANQRRRFEAQIADQKTALEGQIMSQRMEYEAEILRQRTDLETSMKQQVDVLERQVASTRAALEGEVVRQKSEFENKIAEQRGTFEAQLGALDADLSGQVREWEAKYTEDTTAMRAKFEHDLSSQRTELEGALASQKEILESDLLTQKQTLEAKLARQEDTFDTQMADKCRRYNLDMEAQVNAFEKHMAERNDAWEAAVLAQSAQFDSQLQALVQQAEQDQAVAKVAIDGWEIKTSDLERVTSLRIAELESDIATLEAHVAQCYTGDFLLTRIKMGLRPLIQDQFHPNVAEHVAGMTTLDDLDALLAMLLALAVECQTFVQLGPQRLGVDVLRKVVDEHDELWANVPDNDTCHRDIRQVIFHTKEHTRLLHTLPRLVPELAPSVDAALEYISAYQSLRRDAAPTLTSTEIVIFEHLDTYHACLSQGKAILAAESGDVDTVTLLRHVDAYDQLRTRVAGVIHVPKETVDNHTILQHVQEWSSLRDHVAQTLSPMGQHKTFDSDSDARPTAATIGNVVDAHVSMLREVAGVWGVVDDTPIAPSRIVATLQEYHTFREDAAAVLQLSPVVTLSPRDVIATLVEYAGLCK</sequence>
<protein>
    <submittedName>
        <fullName evidence="2">Uncharacterized protein</fullName>
    </submittedName>
</protein>
<comment type="caution">
    <text evidence="2">The sequence shown here is derived from an EMBL/GenBank/DDBJ whole genome shotgun (WGS) entry which is preliminary data.</text>
</comment>
<gene>
    <name evidence="2" type="ORF">DYB28_004135</name>
</gene>
<feature type="coiled-coil region" evidence="1">
    <location>
        <begin position="192"/>
        <end position="231"/>
    </location>
</feature>
<organism evidence="2 3">
    <name type="scientific">Aphanomyces astaci</name>
    <name type="common">Crayfish plague agent</name>
    <dbReference type="NCBI Taxonomy" id="112090"/>
    <lineage>
        <taxon>Eukaryota</taxon>
        <taxon>Sar</taxon>
        <taxon>Stramenopiles</taxon>
        <taxon>Oomycota</taxon>
        <taxon>Saprolegniomycetes</taxon>
        <taxon>Saprolegniales</taxon>
        <taxon>Verrucalvaceae</taxon>
        <taxon>Aphanomyces</taxon>
    </lineage>
</organism>
<keyword evidence="1" id="KW-0175">Coiled coil</keyword>
<accession>A0A9X8DPX5</accession>
<dbReference type="Proteomes" id="UP000275652">
    <property type="component" value="Unassembled WGS sequence"/>
</dbReference>
<feature type="coiled-coil region" evidence="1">
    <location>
        <begin position="528"/>
        <end position="663"/>
    </location>
</feature>
<dbReference type="EMBL" id="QUTI01036517">
    <property type="protein sequence ID" value="RLO01341.1"/>
    <property type="molecule type" value="Genomic_DNA"/>
</dbReference>
<reference evidence="2 3" key="1">
    <citation type="journal article" date="2018" name="J. Invertebr. Pathol.">
        <title>New genotyping method for the causative agent of crayfish plague (Aphanomyces astaci) based on whole genome data.</title>
        <authorList>
            <person name="Minardi D."/>
            <person name="Studholme D.J."/>
            <person name="van der Giezen M."/>
            <person name="Pretto T."/>
            <person name="Oidtmann B."/>
        </authorList>
    </citation>
    <scope>NUCLEOTIDE SEQUENCE [LARGE SCALE GENOMIC DNA]</scope>
    <source>
        <strain evidence="2 3">KB13</strain>
    </source>
</reference>
<proteinExistence type="predicted"/>
<evidence type="ECO:0000313" key="2">
    <source>
        <dbReference type="EMBL" id="RLO01341.1"/>
    </source>
</evidence>
<evidence type="ECO:0000256" key="1">
    <source>
        <dbReference type="SAM" id="Coils"/>
    </source>
</evidence>
<feature type="non-terminal residue" evidence="2">
    <location>
        <position position="1"/>
    </location>
</feature>
<feature type="non-terminal residue" evidence="2">
    <location>
        <position position="1599"/>
    </location>
</feature>
<name>A0A9X8DPX5_APHAT</name>